<sequence>MMSYALLGNIAFDLLNAPTGLDERRSAAFAEHQVLSGKPKLQAMGLELTEITLQLSLHHQLGAVEARYQALIDAKESRQALALVFGFSKFVGHFVITDVSSQTLFTDEQGNALAREVSVSLREFAGNVGQGVLGAALSIGGNSPLASILPKGLTQFVSRAKQLITQGIQVYRQTRQVISEVKQTVAVMKSLARNPREALLQLPFIVNSLGTSLAGLGEMVGLKESVAWLTNGIKEATPFMQGLADLSVEVDTAYHLFKQGLNGNEMGEWFDLGVRAIDSAEAVGESLAKNSAELTAWIAIRADTGGEQ</sequence>
<comment type="caution">
    <text evidence="1">The sequence shown here is derived from an EMBL/GenBank/DDBJ whole genome shotgun (WGS) entry which is preliminary data.</text>
</comment>
<dbReference type="AlphaFoldDB" id="A0A0J5P2Y5"/>
<organism evidence="1 2">
    <name type="scientific">Muribacter muris</name>
    <dbReference type="NCBI Taxonomy" id="67855"/>
    <lineage>
        <taxon>Bacteria</taxon>
        <taxon>Pseudomonadati</taxon>
        <taxon>Pseudomonadota</taxon>
        <taxon>Gammaproteobacteria</taxon>
        <taxon>Pasteurellales</taxon>
        <taxon>Pasteurellaceae</taxon>
        <taxon>Muribacter</taxon>
    </lineage>
</organism>
<reference evidence="1 2" key="1">
    <citation type="submission" date="2014-12" db="EMBL/GenBank/DDBJ databases">
        <title>Reclassification of Actinobacillus muris as Muribacter muris.</title>
        <authorList>
            <person name="Christensen H."/>
            <person name="Nicklas W."/>
            <person name="Bisgaard M."/>
        </authorList>
    </citation>
    <scope>NUCLEOTIDE SEQUENCE [LARGE SCALE GENOMIC DNA]</scope>
    <source>
        <strain evidence="1 2">Ackerman80-443D</strain>
    </source>
</reference>
<protein>
    <submittedName>
        <fullName evidence="1">Tail protein</fullName>
    </submittedName>
</protein>
<gene>
    <name evidence="1" type="ORF">RO21_10885</name>
</gene>
<dbReference type="STRING" id="67855.RO21_10885"/>
<dbReference type="Pfam" id="PF06995">
    <property type="entry name" value="Phage_P2_GpU"/>
    <property type="match status" value="1"/>
</dbReference>
<evidence type="ECO:0000313" key="2">
    <source>
        <dbReference type="Proteomes" id="UP000036270"/>
    </source>
</evidence>
<name>A0A0J5P2Y5_9PAST</name>
<dbReference type="EMBL" id="JWIZ01000084">
    <property type="protein sequence ID" value="KMK50616.1"/>
    <property type="molecule type" value="Genomic_DNA"/>
</dbReference>
<accession>A0A0J5P2Y5</accession>
<dbReference type="InterPro" id="IPR009734">
    <property type="entry name" value="Myoviridae_GpU"/>
</dbReference>
<proteinExistence type="predicted"/>
<dbReference type="PATRIC" id="fig|67855.3.peg.2399"/>
<dbReference type="Proteomes" id="UP000036270">
    <property type="component" value="Unassembled WGS sequence"/>
</dbReference>
<evidence type="ECO:0000313" key="1">
    <source>
        <dbReference type="EMBL" id="KMK50616.1"/>
    </source>
</evidence>
<keyword evidence="2" id="KW-1185">Reference proteome</keyword>